<dbReference type="GO" id="GO:0035556">
    <property type="term" value="P:intracellular signal transduction"/>
    <property type="evidence" value="ECO:0007669"/>
    <property type="project" value="InterPro"/>
</dbReference>
<feature type="region of interest" description="Disordered" evidence="3">
    <location>
        <begin position="912"/>
        <end position="938"/>
    </location>
</feature>
<evidence type="ECO:0000259" key="4">
    <source>
        <dbReference type="PROSITE" id="PS01179"/>
    </source>
</evidence>
<dbReference type="Gene3D" id="2.30.29.30">
    <property type="entry name" value="Pleckstrin-homology domain (PH domain)/Phosphotyrosine-binding domain (PTB)"/>
    <property type="match status" value="1"/>
</dbReference>
<dbReference type="PRINTS" id="PR00629">
    <property type="entry name" value="SHCPIDOMAIN"/>
</dbReference>
<dbReference type="FunFam" id="3.30.505.10:FF:000005">
    <property type="entry name" value="SHC-transforming protein 1 isoform 3"/>
    <property type="match status" value="1"/>
</dbReference>
<feature type="compositionally biased region" description="Basic and acidic residues" evidence="3">
    <location>
        <begin position="432"/>
        <end position="450"/>
    </location>
</feature>
<evidence type="ECO:0000313" key="7">
    <source>
        <dbReference type="RefSeq" id="XP_018009757.1"/>
    </source>
</evidence>
<feature type="compositionally biased region" description="Low complexity" evidence="3">
    <location>
        <begin position="517"/>
        <end position="528"/>
    </location>
</feature>
<evidence type="ECO:0000313" key="8">
    <source>
        <dbReference type="RefSeq" id="XP_018009758.1"/>
    </source>
</evidence>
<dbReference type="PANTHER" id="PTHR10337">
    <property type="entry name" value="SHC TRANSFORMING PROTEIN"/>
    <property type="match status" value="1"/>
</dbReference>
<feature type="compositionally biased region" description="Basic residues" evidence="3">
    <location>
        <begin position="270"/>
        <end position="280"/>
    </location>
</feature>
<gene>
    <name evidence="7 8" type="primary">LOC108667262</name>
</gene>
<dbReference type="CTD" id="44052"/>
<feature type="compositionally biased region" description="Pro residues" evidence="3">
    <location>
        <begin position="486"/>
        <end position="509"/>
    </location>
</feature>
<protein>
    <submittedName>
        <fullName evidence="7">Serine-rich adhesin for platelets isoform X1</fullName>
    </submittedName>
    <submittedName>
        <fullName evidence="8">Serine-rich adhesin for platelets isoform X2</fullName>
    </submittedName>
</protein>
<name>A0A8B7N790_HYAAZ</name>
<dbReference type="InterPro" id="IPR036860">
    <property type="entry name" value="SH2_dom_sf"/>
</dbReference>
<dbReference type="InterPro" id="IPR051235">
    <property type="entry name" value="CEP152/SHC-Transforming"/>
</dbReference>
<keyword evidence="1 2" id="KW-0727">SH2 domain</keyword>
<dbReference type="AlphaFoldDB" id="A0A8B7N790"/>
<dbReference type="InterPro" id="IPR011993">
    <property type="entry name" value="PH-like_dom_sf"/>
</dbReference>
<dbReference type="PANTHER" id="PTHR10337:SF11">
    <property type="entry name" value="DSHC PROTEIN"/>
    <property type="match status" value="1"/>
</dbReference>
<feature type="region of interest" description="Disordered" evidence="3">
    <location>
        <begin position="432"/>
        <end position="528"/>
    </location>
</feature>
<feature type="compositionally biased region" description="Basic and acidic residues" evidence="3">
    <location>
        <begin position="469"/>
        <end position="483"/>
    </location>
</feature>
<feature type="compositionally biased region" description="Low complexity" evidence="3">
    <location>
        <begin position="454"/>
        <end position="463"/>
    </location>
</feature>
<dbReference type="Pfam" id="PF00017">
    <property type="entry name" value="SH2"/>
    <property type="match status" value="1"/>
</dbReference>
<dbReference type="InterPro" id="IPR006020">
    <property type="entry name" value="PTB/PI_dom"/>
</dbReference>
<proteinExistence type="predicted"/>
<feature type="region of interest" description="Disordered" evidence="3">
    <location>
        <begin position="393"/>
        <end position="417"/>
    </location>
</feature>
<feature type="compositionally biased region" description="Low complexity" evidence="3">
    <location>
        <begin position="918"/>
        <end position="933"/>
    </location>
</feature>
<dbReference type="PROSITE" id="PS01179">
    <property type="entry name" value="PID"/>
    <property type="match status" value="1"/>
</dbReference>
<dbReference type="FunFam" id="2.30.29.30:FF:000377">
    <property type="entry name" value="Shc transforming protein"/>
    <property type="match status" value="1"/>
</dbReference>
<dbReference type="CDD" id="cd09925">
    <property type="entry name" value="SH2_SHC"/>
    <property type="match status" value="1"/>
</dbReference>
<dbReference type="OrthoDB" id="5914531at2759"/>
<evidence type="ECO:0000256" key="1">
    <source>
        <dbReference type="ARBA" id="ARBA00022999"/>
    </source>
</evidence>
<evidence type="ECO:0000256" key="3">
    <source>
        <dbReference type="SAM" id="MobiDB-lite"/>
    </source>
</evidence>
<feature type="compositionally biased region" description="Low complexity" evidence="3">
    <location>
        <begin position="297"/>
        <end position="312"/>
    </location>
</feature>
<accession>A0A8B7N790</accession>
<feature type="compositionally biased region" description="Low complexity" evidence="3">
    <location>
        <begin position="118"/>
        <end position="151"/>
    </location>
</feature>
<feature type="region of interest" description="Disordered" evidence="3">
    <location>
        <begin position="55"/>
        <end position="151"/>
    </location>
</feature>
<evidence type="ECO:0000313" key="6">
    <source>
        <dbReference type="Proteomes" id="UP000694843"/>
    </source>
</evidence>
<dbReference type="RefSeq" id="XP_018009757.1">
    <property type="nucleotide sequence ID" value="XM_018154268.2"/>
</dbReference>
<dbReference type="GO" id="GO:0030971">
    <property type="term" value="F:receptor tyrosine kinase binding"/>
    <property type="evidence" value="ECO:0007669"/>
    <property type="project" value="TreeGrafter"/>
</dbReference>
<dbReference type="SMART" id="SM00252">
    <property type="entry name" value="SH2"/>
    <property type="match status" value="1"/>
</dbReference>
<dbReference type="RefSeq" id="XP_018009758.1">
    <property type="nucleotide sequence ID" value="XM_018154269.2"/>
</dbReference>
<evidence type="ECO:0000256" key="2">
    <source>
        <dbReference type="PROSITE-ProRule" id="PRU00191"/>
    </source>
</evidence>
<evidence type="ECO:0000259" key="5">
    <source>
        <dbReference type="PROSITE" id="PS50001"/>
    </source>
</evidence>
<dbReference type="PRINTS" id="PR00401">
    <property type="entry name" value="SH2DOMAIN"/>
</dbReference>
<dbReference type="GO" id="GO:0007169">
    <property type="term" value="P:cell surface receptor protein tyrosine kinase signaling pathway"/>
    <property type="evidence" value="ECO:0007669"/>
    <property type="project" value="TreeGrafter"/>
</dbReference>
<dbReference type="SUPFAM" id="SSF50729">
    <property type="entry name" value="PH domain-like"/>
    <property type="match status" value="1"/>
</dbReference>
<feature type="compositionally biased region" description="Low complexity" evidence="3">
    <location>
        <begin position="399"/>
        <end position="413"/>
    </location>
</feature>
<dbReference type="PROSITE" id="PS50001">
    <property type="entry name" value="SH2"/>
    <property type="match status" value="1"/>
</dbReference>
<feature type="domain" description="SH2" evidence="5">
    <location>
        <begin position="1012"/>
        <end position="1103"/>
    </location>
</feature>
<dbReference type="Proteomes" id="UP000694843">
    <property type="component" value="Unplaced"/>
</dbReference>
<dbReference type="InterPro" id="IPR035676">
    <property type="entry name" value="SHC_SH2"/>
</dbReference>
<dbReference type="SMART" id="SM00462">
    <property type="entry name" value="PTB"/>
    <property type="match status" value="1"/>
</dbReference>
<dbReference type="CDD" id="cd01209">
    <property type="entry name" value="PTB_Shc"/>
    <property type="match status" value="1"/>
</dbReference>
<dbReference type="GeneID" id="108667262"/>
<dbReference type="KEGG" id="hazt:108667262"/>
<organism evidence="7">
    <name type="scientific">Hyalella azteca</name>
    <name type="common">Amphipod</name>
    <dbReference type="NCBI Taxonomy" id="294128"/>
    <lineage>
        <taxon>Eukaryota</taxon>
        <taxon>Metazoa</taxon>
        <taxon>Ecdysozoa</taxon>
        <taxon>Arthropoda</taxon>
        <taxon>Crustacea</taxon>
        <taxon>Multicrustacea</taxon>
        <taxon>Malacostraca</taxon>
        <taxon>Eumalacostraca</taxon>
        <taxon>Peracarida</taxon>
        <taxon>Amphipoda</taxon>
        <taxon>Senticaudata</taxon>
        <taxon>Talitrida</taxon>
        <taxon>Talitroidea</taxon>
        <taxon>Hyalellidae</taxon>
        <taxon>Hyalella</taxon>
    </lineage>
</organism>
<dbReference type="Gene3D" id="3.30.505.10">
    <property type="entry name" value="SH2 domain"/>
    <property type="match status" value="1"/>
</dbReference>
<dbReference type="Pfam" id="PF00640">
    <property type="entry name" value="PID"/>
    <property type="match status" value="1"/>
</dbReference>
<feature type="compositionally biased region" description="Polar residues" evidence="3">
    <location>
        <begin position="286"/>
        <end position="296"/>
    </location>
</feature>
<feature type="region of interest" description="Disordered" evidence="3">
    <location>
        <begin position="252"/>
        <end position="312"/>
    </location>
</feature>
<keyword evidence="6" id="KW-1185">Reference proteome</keyword>
<dbReference type="InterPro" id="IPR000980">
    <property type="entry name" value="SH2"/>
</dbReference>
<feature type="region of interest" description="Disordered" evidence="3">
    <location>
        <begin position="166"/>
        <end position="211"/>
    </location>
</feature>
<dbReference type="GO" id="GO:0005886">
    <property type="term" value="C:plasma membrane"/>
    <property type="evidence" value="ECO:0007669"/>
    <property type="project" value="TreeGrafter"/>
</dbReference>
<feature type="domain" description="PID" evidence="4">
    <location>
        <begin position="633"/>
        <end position="795"/>
    </location>
</feature>
<sequence length="1113" mass="118023">MMFSVRGGSYYSALIEPRDDSAQPATKGGLDTSLYSGKDVLCGQALDLNRKDSLITPTTTSTTNTTTSTHIISTTTTSGGSLHNNSGSNNLLNNNNQLNSDHHSGGGGSSTPGLRFQSTSLDSSNSSSGGRSLLCTSSGSSHKSSSSSPLSLNSIKAAWKSLTSITSSSSSSSKLPHLERQSDSGHSPGSSGSGGQQASGHSSQQDYRYTQVPTSSASALHILANKRHKDNSSSSSQHQSLHNTHIYLTPASRSYTHPHRSPLQPAPTSHIHHNHGHHQHLPGSSHHISSSFRATLSSHTSRSSNFSGSSVSRATGEALTLAKCLRKHREKQQKIHEQALTRKSKSDNALQKIGVNLKSQSDQNLHKVWLVGTGGSQASCCVTNNSIFSTVQLSGGSGDSTASVASSSNSNSSYRKKRRKLLGTIGIEEEIRRREEQEEREERSRSLERHHGQRISSSSSSSGSRRHTRSLERNHKFRVDLRHLIPSPPLCPHLEPIPPDHQAPSPPTHTAPFIPHSSSTSGSSSCSQQSFSPCIASPSLGSYPSSSGGSNTYSPTPHDTLAVGHSRLACLTATAGNLLSNSWCSSSSGSSSSGASSCGVEGKITMEAGATGGSFINKPARGWLHTDTQLADGSITYAVRYIGCLEVNTSMKSLNFDTRSLIAKECISRVCEAAGLKTADRRRKTTKTIGRILGESPLMQHAGSNVTLAITSAALKLALLDTGALIAHHDMPNISFASGGDPDTLDFIAYVAKDCRYGRACFVLECGGGQAQNVITSIGQAFELRFKEYLKKTPQTQAGVTAGVGALTSNASNVPGANGSIQNLNHNVQAQPGVSYTTVSKDRLPGNARNDDPEYYNDLPGKVPPDIIPPSGQPPPVPPLPSLSTAPLKVNNGCGGVQAALAAEDKFCNNNRSSDLTAGPPAGDAPRPPSAAGVGNLIDLSNGGLEGSVAQEPEYVNDAVIKQSQQAAADKTTIAKDPFDMQPFSATLSHLDATTPKSLSLQQRLQLAQELWYHGPINRKQAEDLLKQDGDFLVRESQGTAGQFVLTGMQNSVKKHLLLVDPNGVVRTKCQTFSSVSHLINYHRDNELPIVSAESALVLRNPVIRRTTPPNPR</sequence>
<feature type="compositionally biased region" description="Low complexity" evidence="3">
    <location>
        <begin position="166"/>
        <end position="175"/>
    </location>
</feature>
<reference evidence="7" key="1">
    <citation type="submission" date="2023-09" db="UniProtKB">
        <authorList>
            <consortium name="RefSeq"/>
        </authorList>
    </citation>
    <scope>IDENTIFICATION</scope>
    <source>
        <tissue evidence="7 8">Whole organism</tissue>
    </source>
</reference>
<dbReference type="SUPFAM" id="SSF55550">
    <property type="entry name" value="SH2 domain"/>
    <property type="match status" value="1"/>
</dbReference>
<feature type="compositionally biased region" description="Low complexity" evidence="3">
    <location>
        <begin position="55"/>
        <end position="99"/>
    </location>
</feature>
<dbReference type="InterPro" id="IPR006019">
    <property type="entry name" value="PID_Shc-like"/>
</dbReference>